<feature type="domain" description="HTH iclR-type" evidence="2">
    <location>
        <begin position="34"/>
        <end position="76"/>
    </location>
</feature>
<dbReference type="AlphaFoldDB" id="A0A315ZVU9"/>
<evidence type="ECO:0000313" key="3">
    <source>
        <dbReference type="EMBL" id="PWJ49070.1"/>
    </source>
</evidence>
<evidence type="ECO:0000313" key="4">
    <source>
        <dbReference type="Proteomes" id="UP000245469"/>
    </source>
</evidence>
<protein>
    <submittedName>
        <fullName evidence="3">MarR family protein</fullName>
    </submittedName>
</protein>
<dbReference type="RefSeq" id="WP_170131589.1">
    <property type="nucleotide sequence ID" value="NZ_QGDQ01000027.1"/>
</dbReference>
<name>A0A315ZVU9_9ACTN</name>
<evidence type="ECO:0000259" key="2">
    <source>
        <dbReference type="Pfam" id="PF09339"/>
    </source>
</evidence>
<dbReference type="GO" id="GO:0003677">
    <property type="term" value="F:DNA binding"/>
    <property type="evidence" value="ECO:0007669"/>
    <property type="project" value="InterPro"/>
</dbReference>
<sequence>MTAAESSAGFVHRPREHPPTSSTTRALRLTSTTAVLQALWHGEPVTGSDLIATTGLTRATVHDVCADLISTGWVEELADQRTHGSYSRGRPARRYGLRAQAGVVVGVEASSEPLPLARRR</sequence>
<keyword evidence="4" id="KW-1185">Reference proteome</keyword>
<proteinExistence type="predicted"/>
<organism evidence="3 4">
    <name type="scientific">Quadrisphaera granulorum</name>
    <dbReference type="NCBI Taxonomy" id="317664"/>
    <lineage>
        <taxon>Bacteria</taxon>
        <taxon>Bacillati</taxon>
        <taxon>Actinomycetota</taxon>
        <taxon>Actinomycetes</taxon>
        <taxon>Kineosporiales</taxon>
        <taxon>Kineosporiaceae</taxon>
        <taxon>Quadrisphaera</taxon>
    </lineage>
</organism>
<dbReference type="Gene3D" id="1.10.10.10">
    <property type="entry name" value="Winged helix-like DNA-binding domain superfamily/Winged helix DNA-binding domain"/>
    <property type="match status" value="1"/>
</dbReference>
<dbReference type="InterPro" id="IPR036390">
    <property type="entry name" value="WH_DNA-bd_sf"/>
</dbReference>
<reference evidence="3 4" key="1">
    <citation type="submission" date="2018-03" db="EMBL/GenBank/DDBJ databases">
        <title>Genomic Encyclopedia of Archaeal and Bacterial Type Strains, Phase II (KMG-II): from individual species to whole genera.</title>
        <authorList>
            <person name="Goeker M."/>
        </authorList>
    </citation>
    <scope>NUCLEOTIDE SEQUENCE [LARGE SCALE GENOMIC DNA]</scope>
    <source>
        <strain evidence="3 4">DSM 44889</strain>
    </source>
</reference>
<dbReference type="InterPro" id="IPR036388">
    <property type="entry name" value="WH-like_DNA-bd_sf"/>
</dbReference>
<dbReference type="SUPFAM" id="SSF46785">
    <property type="entry name" value="Winged helix' DNA-binding domain"/>
    <property type="match status" value="1"/>
</dbReference>
<evidence type="ECO:0000256" key="1">
    <source>
        <dbReference type="SAM" id="MobiDB-lite"/>
    </source>
</evidence>
<dbReference type="Pfam" id="PF09339">
    <property type="entry name" value="HTH_IclR"/>
    <property type="match status" value="1"/>
</dbReference>
<comment type="caution">
    <text evidence="3">The sequence shown here is derived from an EMBL/GenBank/DDBJ whole genome shotgun (WGS) entry which is preliminary data.</text>
</comment>
<accession>A0A315ZVU9</accession>
<dbReference type="GO" id="GO:0006355">
    <property type="term" value="P:regulation of DNA-templated transcription"/>
    <property type="evidence" value="ECO:0007669"/>
    <property type="project" value="InterPro"/>
</dbReference>
<dbReference type="Proteomes" id="UP000245469">
    <property type="component" value="Unassembled WGS sequence"/>
</dbReference>
<feature type="region of interest" description="Disordered" evidence="1">
    <location>
        <begin position="1"/>
        <end position="25"/>
    </location>
</feature>
<dbReference type="InterPro" id="IPR005471">
    <property type="entry name" value="Tscrpt_reg_IclR_N"/>
</dbReference>
<dbReference type="EMBL" id="QGDQ01000027">
    <property type="protein sequence ID" value="PWJ49070.1"/>
    <property type="molecule type" value="Genomic_DNA"/>
</dbReference>
<gene>
    <name evidence="3" type="ORF">BXY45_12761</name>
</gene>